<feature type="region of interest" description="Disordered" evidence="1">
    <location>
        <begin position="121"/>
        <end position="146"/>
    </location>
</feature>
<evidence type="ECO:0000256" key="1">
    <source>
        <dbReference type="SAM" id="MobiDB-lite"/>
    </source>
</evidence>
<gene>
    <name evidence="2" type="ORF">Pan44_41240</name>
</gene>
<keyword evidence="3" id="KW-1185">Reference proteome</keyword>
<sequence length="146" mass="16096">MSNPLLPDAAAVEQCQTILAHAWMVRTFVKHSQEVEDFPELMGIVRNVFDLCRAVESRVGDPPAYIHQLRKKLSKLKKASIQFANDAPLASDHTNFRQAVISIDACVRDLEAIVARFPQARPPGPAFSPAIDSSKLDTDDDPDTGD</sequence>
<evidence type="ECO:0000313" key="3">
    <source>
        <dbReference type="Proteomes" id="UP000315700"/>
    </source>
</evidence>
<accession>A0A517SIV7</accession>
<name>A0A517SIV7_9PLAN</name>
<protein>
    <submittedName>
        <fullName evidence="2">Uncharacterized protein</fullName>
    </submittedName>
</protein>
<dbReference type="InParanoid" id="A0A517SIV7"/>
<reference evidence="2 3" key="1">
    <citation type="submission" date="2019-02" db="EMBL/GenBank/DDBJ databases">
        <title>Deep-cultivation of Planctomycetes and their phenomic and genomic characterization uncovers novel biology.</title>
        <authorList>
            <person name="Wiegand S."/>
            <person name="Jogler M."/>
            <person name="Boedeker C."/>
            <person name="Pinto D."/>
            <person name="Vollmers J."/>
            <person name="Rivas-Marin E."/>
            <person name="Kohn T."/>
            <person name="Peeters S.H."/>
            <person name="Heuer A."/>
            <person name="Rast P."/>
            <person name="Oberbeckmann S."/>
            <person name="Bunk B."/>
            <person name="Jeske O."/>
            <person name="Meyerdierks A."/>
            <person name="Storesund J.E."/>
            <person name="Kallscheuer N."/>
            <person name="Luecker S."/>
            <person name="Lage O.M."/>
            <person name="Pohl T."/>
            <person name="Merkel B.J."/>
            <person name="Hornburger P."/>
            <person name="Mueller R.-W."/>
            <person name="Bruemmer F."/>
            <person name="Labrenz M."/>
            <person name="Spormann A.M."/>
            <person name="Op den Camp H."/>
            <person name="Overmann J."/>
            <person name="Amann R."/>
            <person name="Jetten M.S.M."/>
            <person name="Mascher T."/>
            <person name="Medema M.H."/>
            <person name="Devos D.P."/>
            <person name="Kaster A.-K."/>
            <person name="Ovreas L."/>
            <person name="Rohde M."/>
            <person name="Galperin M.Y."/>
            <person name="Jogler C."/>
        </authorList>
    </citation>
    <scope>NUCLEOTIDE SEQUENCE [LARGE SCALE GENOMIC DNA]</scope>
    <source>
        <strain evidence="2 3">Pan44</strain>
    </source>
</reference>
<dbReference type="AlphaFoldDB" id="A0A517SIV7"/>
<evidence type="ECO:0000313" key="2">
    <source>
        <dbReference type="EMBL" id="QDT56074.1"/>
    </source>
</evidence>
<dbReference type="EMBL" id="CP036271">
    <property type="protein sequence ID" value="QDT56074.1"/>
    <property type="molecule type" value="Genomic_DNA"/>
</dbReference>
<organism evidence="2 3">
    <name type="scientific">Caulifigura coniformis</name>
    <dbReference type="NCBI Taxonomy" id="2527983"/>
    <lineage>
        <taxon>Bacteria</taxon>
        <taxon>Pseudomonadati</taxon>
        <taxon>Planctomycetota</taxon>
        <taxon>Planctomycetia</taxon>
        <taxon>Planctomycetales</taxon>
        <taxon>Planctomycetaceae</taxon>
        <taxon>Caulifigura</taxon>
    </lineage>
</organism>
<dbReference type="Proteomes" id="UP000315700">
    <property type="component" value="Chromosome"/>
</dbReference>
<dbReference type="KEGG" id="ccos:Pan44_41240"/>
<dbReference type="RefSeq" id="WP_197453507.1">
    <property type="nucleotide sequence ID" value="NZ_CP036271.1"/>
</dbReference>
<proteinExistence type="predicted"/>